<name>A0ACC0LPD5_RHOML</name>
<dbReference type="EMBL" id="CM046398">
    <property type="protein sequence ID" value="KAI8530121.1"/>
    <property type="molecule type" value="Genomic_DNA"/>
</dbReference>
<keyword evidence="2" id="KW-1185">Reference proteome</keyword>
<protein>
    <submittedName>
        <fullName evidence="1">Uncharacterized protein</fullName>
    </submittedName>
</protein>
<accession>A0ACC0LPD5</accession>
<evidence type="ECO:0000313" key="1">
    <source>
        <dbReference type="EMBL" id="KAI8530121.1"/>
    </source>
</evidence>
<dbReference type="Proteomes" id="UP001062846">
    <property type="component" value="Chromosome 11"/>
</dbReference>
<gene>
    <name evidence="1" type="ORF">RHMOL_Rhmol11G0030900</name>
</gene>
<evidence type="ECO:0000313" key="2">
    <source>
        <dbReference type="Proteomes" id="UP001062846"/>
    </source>
</evidence>
<reference evidence="1" key="1">
    <citation type="submission" date="2022-02" db="EMBL/GenBank/DDBJ databases">
        <title>Plant Genome Project.</title>
        <authorList>
            <person name="Zhang R.-G."/>
        </authorList>
    </citation>
    <scope>NUCLEOTIDE SEQUENCE</scope>
    <source>
        <strain evidence="1">AT1</strain>
    </source>
</reference>
<comment type="caution">
    <text evidence="1">The sequence shown here is derived from an EMBL/GenBank/DDBJ whole genome shotgun (WGS) entry which is preliminary data.</text>
</comment>
<proteinExistence type="predicted"/>
<organism evidence="1 2">
    <name type="scientific">Rhododendron molle</name>
    <name type="common">Chinese azalea</name>
    <name type="synonym">Azalea mollis</name>
    <dbReference type="NCBI Taxonomy" id="49168"/>
    <lineage>
        <taxon>Eukaryota</taxon>
        <taxon>Viridiplantae</taxon>
        <taxon>Streptophyta</taxon>
        <taxon>Embryophyta</taxon>
        <taxon>Tracheophyta</taxon>
        <taxon>Spermatophyta</taxon>
        <taxon>Magnoliopsida</taxon>
        <taxon>eudicotyledons</taxon>
        <taxon>Gunneridae</taxon>
        <taxon>Pentapetalae</taxon>
        <taxon>asterids</taxon>
        <taxon>Ericales</taxon>
        <taxon>Ericaceae</taxon>
        <taxon>Ericoideae</taxon>
        <taxon>Rhodoreae</taxon>
        <taxon>Rhododendron</taxon>
    </lineage>
</organism>
<sequence length="135" mass="14912">MFTALRGVDGFFNLLICKLEVRPTLLTKGTNPSLFSRSTPLEVSAGPPAADQVQRQLEQISAALSIWGLICSSREHRQKLCHALSRLEIQADVTPEAMVSLILPPTSKHTVVFTDKDLPVERVDHNCPLHITVKC</sequence>